<dbReference type="Proteomes" id="UP000068832">
    <property type="component" value="Chromosome"/>
</dbReference>
<feature type="domain" description="Arginosuccinate synthase C-terminal" evidence="11">
    <location>
        <begin position="170"/>
        <end position="382"/>
    </location>
</feature>
<keyword evidence="6 9" id="KW-0028">Amino-acid biosynthesis</keyword>
<protein>
    <recommendedName>
        <fullName evidence="3 9">Argininosuccinate synthase</fullName>
        <ecNumber evidence="3 9">6.3.4.5</ecNumber>
    </recommendedName>
    <alternativeName>
        <fullName evidence="9">Citrulline--aspartate ligase</fullName>
    </alternativeName>
</protein>
<dbReference type="SMR" id="A0A088EA12"/>
<evidence type="ECO:0000313" key="13">
    <source>
        <dbReference type="EMBL" id="AKV75401.1"/>
    </source>
</evidence>
<dbReference type="GO" id="GO:0005737">
    <property type="term" value="C:cytoplasm"/>
    <property type="evidence" value="ECO:0007669"/>
    <property type="project" value="UniProtKB-SubCell"/>
</dbReference>
<dbReference type="NCBIfam" id="NF001770">
    <property type="entry name" value="PRK00509.1"/>
    <property type="match status" value="1"/>
</dbReference>
<dbReference type="HAMAP" id="MF_00005">
    <property type="entry name" value="Arg_succ_synth_type1"/>
    <property type="match status" value="1"/>
</dbReference>
<evidence type="ECO:0000256" key="2">
    <source>
        <dbReference type="ARBA" id="ARBA00011881"/>
    </source>
</evidence>
<dbReference type="FunFam" id="3.90.1260.10:FF:000007">
    <property type="entry name" value="Argininosuccinate synthase"/>
    <property type="match status" value="1"/>
</dbReference>
<dbReference type="SUPFAM" id="SSF69864">
    <property type="entry name" value="Argininosuccinate synthetase, C-terminal domain"/>
    <property type="match status" value="1"/>
</dbReference>
<dbReference type="OrthoDB" id="5877at2157"/>
<dbReference type="PATRIC" id="fig|43687.5.peg.2145"/>
<keyword evidence="5 9" id="KW-0436">Ligase</keyword>
<proteinExistence type="inferred from homology"/>
<reference evidence="17 19" key="3">
    <citation type="submission" date="2015-07" db="EMBL/GenBank/DDBJ databases">
        <title>Physiological, transcriptional responses and genome re-sequencing of acid resistant extremely thermoacidophilic Metallosphaera sedula SARC-M1.</title>
        <authorList>
            <person name="Ai C."/>
            <person name="McCarthy S."/>
            <person name="Eckrich V."/>
            <person name="Rudrappa D."/>
            <person name="Qiu G."/>
            <person name="Blum P."/>
        </authorList>
    </citation>
    <scope>NUCLEOTIDE SEQUENCE [LARGE SCALE GENOMIC DNA]</scope>
    <source>
        <strain evidence="17 19">SARC-M1</strain>
    </source>
</reference>
<evidence type="ECO:0000313" key="12">
    <source>
        <dbReference type="EMBL" id="AIM28110.1"/>
    </source>
</evidence>
<evidence type="ECO:0000256" key="8">
    <source>
        <dbReference type="ARBA" id="ARBA00022840"/>
    </source>
</evidence>
<feature type="binding site" evidence="9">
    <location>
        <position position="124"/>
    </location>
    <ligand>
        <name>L-citrulline</name>
        <dbReference type="ChEBI" id="CHEBI:57743"/>
    </ligand>
</feature>
<dbReference type="GO" id="GO:0006526">
    <property type="term" value="P:L-arginine biosynthetic process"/>
    <property type="evidence" value="ECO:0007669"/>
    <property type="project" value="UniProtKB-UniRule"/>
</dbReference>
<dbReference type="EMBL" id="CP012176">
    <property type="protein sequence ID" value="AKV84388.1"/>
    <property type="molecule type" value="Genomic_DNA"/>
</dbReference>
<dbReference type="GeneID" id="91756519"/>
<dbReference type="Proteomes" id="UP000062398">
    <property type="component" value="Chromosome"/>
</dbReference>
<evidence type="ECO:0000313" key="17">
    <source>
        <dbReference type="EMBL" id="AKV84388.1"/>
    </source>
</evidence>
<dbReference type="InterPro" id="IPR023434">
    <property type="entry name" value="Arginosuc_synth_type_1_subfam"/>
</dbReference>
<dbReference type="UniPathway" id="UPA00068">
    <property type="reaction ID" value="UER00113"/>
</dbReference>
<dbReference type="EC" id="6.3.4.5" evidence="3 9"/>
<dbReference type="InterPro" id="IPR048268">
    <property type="entry name" value="Arginosuc_syn_C"/>
</dbReference>
<organism evidence="12 18">
    <name type="scientific">Metallosphaera sedula</name>
    <dbReference type="NCBI Taxonomy" id="43687"/>
    <lineage>
        <taxon>Archaea</taxon>
        <taxon>Thermoproteota</taxon>
        <taxon>Thermoprotei</taxon>
        <taxon>Sulfolobales</taxon>
        <taxon>Sulfolobaceae</taxon>
        <taxon>Metallosphaera</taxon>
    </lineage>
</organism>
<comment type="catalytic activity">
    <reaction evidence="9">
        <text>L-citrulline + L-aspartate + ATP = 2-(N(omega)-L-arginino)succinate + AMP + diphosphate + H(+)</text>
        <dbReference type="Rhea" id="RHEA:10932"/>
        <dbReference type="ChEBI" id="CHEBI:15378"/>
        <dbReference type="ChEBI" id="CHEBI:29991"/>
        <dbReference type="ChEBI" id="CHEBI:30616"/>
        <dbReference type="ChEBI" id="CHEBI:33019"/>
        <dbReference type="ChEBI" id="CHEBI:57472"/>
        <dbReference type="ChEBI" id="CHEBI:57743"/>
        <dbReference type="ChEBI" id="CHEBI:456215"/>
        <dbReference type="EC" id="6.3.4.5"/>
    </reaction>
</comment>
<evidence type="ECO:0000256" key="5">
    <source>
        <dbReference type="ARBA" id="ARBA00022598"/>
    </source>
</evidence>
<evidence type="ECO:0000256" key="3">
    <source>
        <dbReference type="ARBA" id="ARBA00012286"/>
    </source>
</evidence>
<dbReference type="CDD" id="cd01999">
    <property type="entry name" value="ASS"/>
    <property type="match status" value="1"/>
</dbReference>
<dbReference type="InterPro" id="IPR018223">
    <property type="entry name" value="Arginosuc_synth_CS"/>
</dbReference>
<dbReference type="EMBL" id="CP012174">
    <property type="protein sequence ID" value="AKV79892.1"/>
    <property type="molecule type" value="Genomic_DNA"/>
</dbReference>
<reference evidence="20 21" key="2">
    <citation type="journal article" date="2015" name="Genome Announc.">
        <title>Complete Genome Sequences of Evolved Arsenate-Resistant Metallosphaera sedula Strains.</title>
        <authorList>
            <person name="Ai C."/>
            <person name="McCarthy S."/>
            <person name="Schackwitz W."/>
            <person name="Martin J."/>
            <person name="Lipzen A."/>
            <person name="Blum P."/>
        </authorList>
    </citation>
    <scope>NUCLEOTIDE SEQUENCE [LARGE SCALE GENOMIC DNA]</scope>
    <source>
        <strain evidence="15 21">ARS120-1</strain>
        <strain evidence="16 20">ARS120-2</strain>
        <strain evidence="13 23">ARS50-1</strain>
        <strain evidence="14 22">ARS50-2</strain>
    </source>
</reference>
<sequence length="391" mass="44199">MKIVLAYSGGLDTTVAIKWLSETFHAEVISVSVDVGQKDDFKKIEERAYKAGSAKHYLVDAKREFAENFALKDIKMNGLYEEVYPLATALARPLIAEKVAEVAKKEGTEYVAHGSTSKGNDQVRFDLALKTALDNVKIIAPARIWKMTREDEIAYARERGIPIKTESSKYSIDENLWGRSIEGDIISDPASEVPEDAFEWTAVRKQDKLKLSVEFEKGVPVRVNGEKLDPVKLISLLNEEVGSRGFGRVEHLENRVVGFKSREVYEAPAALALIAAHKDLEKTVLTPLELRFKRHLDSLWSDLVYQGLWYEPLRNTLELAGDEINKWVSGEVKLEVDLKSLRVVGRTSPYSPYSEKISSYNKGWYPSDEEARGFIEIWGMHSLLTRKARYG</sequence>
<keyword evidence="9" id="KW-0963">Cytoplasm</keyword>
<feature type="binding site" evidence="9">
    <location>
        <position position="116"/>
    </location>
    <ligand>
        <name>L-aspartate</name>
        <dbReference type="ChEBI" id="CHEBI:29991"/>
    </ligand>
</feature>
<keyword evidence="8 9" id="KW-0067">ATP-binding</keyword>
<gene>
    <name evidence="9" type="primary">argG</name>
    <name evidence="12" type="ORF">HA72_1987</name>
    <name evidence="13" type="ORF">MsedA_2037</name>
    <name evidence="14" type="ORF">MsedB_2039</name>
    <name evidence="15" type="ORF">MsedC_2037</name>
    <name evidence="16" type="ORF">MsedD_2038</name>
    <name evidence="17" type="ORF">MsedE_2038</name>
</gene>
<dbReference type="EMBL" id="CP012175">
    <property type="protein sequence ID" value="AKV82137.1"/>
    <property type="molecule type" value="Genomic_DNA"/>
</dbReference>
<feature type="binding site" evidence="9">
    <location>
        <position position="120"/>
    </location>
    <ligand>
        <name>L-citrulline</name>
        <dbReference type="ChEBI" id="CHEBI:57743"/>
    </ligand>
</feature>
<evidence type="ECO:0000256" key="7">
    <source>
        <dbReference type="ARBA" id="ARBA00022741"/>
    </source>
</evidence>
<dbReference type="PROSITE" id="PS00565">
    <property type="entry name" value="ARGININOSUCCIN_SYN_2"/>
    <property type="match status" value="1"/>
</dbReference>
<dbReference type="Proteomes" id="UP000056255">
    <property type="component" value="Chromosome"/>
</dbReference>
<dbReference type="InterPro" id="IPR014729">
    <property type="entry name" value="Rossmann-like_a/b/a_fold"/>
</dbReference>
<evidence type="ECO:0000313" key="15">
    <source>
        <dbReference type="EMBL" id="AKV79892.1"/>
    </source>
</evidence>
<dbReference type="AlphaFoldDB" id="A0A088EA12"/>
<comment type="subcellular location">
    <subcellularLocation>
        <location evidence="9">Cytoplasm</location>
    </subcellularLocation>
</comment>
<evidence type="ECO:0000313" key="16">
    <source>
        <dbReference type="EMBL" id="AKV82137.1"/>
    </source>
</evidence>
<dbReference type="PROSITE" id="PS00564">
    <property type="entry name" value="ARGININOSUCCIN_SYN_1"/>
    <property type="match status" value="1"/>
</dbReference>
<dbReference type="PANTHER" id="PTHR11587">
    <property type="entry name" value="ARGININOSUCCINATE SYNTHASE"/>
    <property type="match status" value="1"/>
</dbReference>
<name>A0A088EA12_9CREN</name>
<evidence type="ECO:0000256" key="6">
    <source>
        <dbReference type="ARBA" id="ARBA00022605"/>
    </source>
</evidence>
<evidence type="ECO:0000313" key="23">
    <source>
        <dbReference type="Proteomes" id="UP000068832"/>
    </source>
</evidence>
<feature type="binding site" evidence="9">
    <location>
        <position position="114"/>
    </location>
    <ligand>
        <name>ATP</name>
        <dbReference type="ChEBI" id="CHEBI:30616"/>
    </ligand>
</feature>
<dbReference type="Proteomes" id="UP000061362">
    <property type="component" value="Chromosome"/>
</dbReference>
<evidence type="ECO:0000259" key="10">
    <source>
        <dbReference type="Pfam" id="PF00764"/>
    </source>
</evidence>
<feature type="domain" description="Arginosuccinate synthase-like N-terminal" evidence="10">
    <location>
        <begin position="2"/>
        <end position="162"/>
    </location>
</feature>
<dbReference type="GO" id="GO:0005524">
    <property type="term" value="F:ATP binding"/>
    <property type="evidence" value="ECO:0007669"/>
    <property type="project" value="UniProtKB-UniRule"/>
</dbReference>
<comment type="similarity">
    <text evidence="9">Belongs to the argininosuccinate synthase family. Type 1 subfamily.</text>
</comment>
<evidence type="ECO:0000256" key="1">
    <source>
        <dbReference type="ARBA" id="ARBA00004967"/>
    </source>
</evidence>
<dbReference type="RefSeq" id="WP_012021914.1">
    <property type="nucleotide sequence ID" value="NZ_AP019770.1"/>
</dbReference>
<dbReference type="PANTHER" id="PTHR11587:SF2">
    <property type="entry name" value="ARGININOSUCCINATE SYNTHASE"/>
    <property type="match status" value="1"/>
</dbReference>
<dbReference type="Gene3D" id="3.90.1260.10">
    <property type="entry name" value="Argininosuccinate synthetase, chain A, domain 2"/>
    <property type="match status" value="1"/>
</dbReference>
<evidence type="ECO:0000259" key="11">
    <source>
        <dbReference type="Pfam" id="PF20979"/>
    </source>
</evidence>
<dbReference type="OMA" id="WRWTVSP"/>
<dbReference type="Proteomes" id="UP000029084">
    <property type="component" value="Chromosome"/>
</dbReference>
<dbReference type="Proteomes" id="UP000062475">
    <property type="component" value="Chromosome"/>
</dbReference>
<evidence type="ECO:0000313" key="19">
    <source>
        <dbReference type="Proteomes" id="UP000056255"/>
    </source>
</evidence>
<dbReference type="InterPro" id="IPR024074">
    <property type="entry name" value="AS_cat/multimer_dom_body"/>
</dbReference>
<evidence type="ECO:0000313" key="14">
    <source>
        <dbReference type="EMBL" id="AKV77645.1"/>
    </source>
</evidence>
<feature type="binding site" evidence="9">
    <location>
        <position position="121"/>
    </location>
    <ligand>
        <name>L-aspartate</name>
        <dbReference type="ChEBI" id="CHEBI:29991"/>
    </ligand>
</feature>
<comment type="caution">
    <text evidence="9">Lacks conserved residue(s) required for the propagation of feature annotation.</text>
</comment>
<feature type="binding site" evidence="9">
    <location>
        <position position="84"/>
    </location>
    <ligand>
        <name>L-citrulline</name>
        <dbReference type="ChEBI" id="CHEBI:57743"/>
    </ligand>
</feature>
<comment type="subunit">
    <text evidence="2 9">Homotetramer.</text>
</comment>
<dbReference type="EMBL" id="CP008822">
    <property type="protein sequence ID" value="AIM28110.1"/>
    <property type="molecule type" value="Genomic_DNA"/>
</dbReference>
<comment type="pathway">
    <text evidence="1 9">Amino-acid biosynthesis; L-arginine biosynthesis; L-arginine from L-ornithine and carbamoyl phosphate: step 2/3.</text>
</comment>
<dbReference type="NCBIfam" id="TIGR00032">
    <property type="entry name" value="argG"/>
    <property type="match status" value="1"/>
</dbReference>
<feature type="binding site" evidence="9">
    <location>
        <position position="253"/>
    </location>
    <ligand>
        <name>L-citrulline</name>
        <dbReference type="ChEBI" id="CHEBI:57743"/>
    </ligand>
</feature>
<evidence type="ECO:0000313" key="22">
    <source>
        <dbReference type="Proteomes" id="UP000062475"/>
    </source>
</evidence>
<dbReference type="FunFam" id="3.40.50.620:FF:000019">
    <property type="entry name" value="Argininosuccinate synthase"/>
    <property type="match status" value="1"/>
</dbReference>
<feature type="binding site" evidence="9">
    <location>
        <begin position="6"/>
        <end position="14"/>
    </location>
    <ligand>
        <name>ATP</name>
        <dbReference type="ChEBI" id="CHEBI:30616"/>
    </ligand>
</feature>
<evidence type="ECO:0000313" key="21">
    <source>
        <dbReference type="Proteomes" id="UP000062398"/>
    </source>
</evidence>
<dbReference type="Gene3D" id="3.40.50.620">
    <property type="entry name" value="HUPs"/>
    <property type="match status" value="1"/>
</dbReference>
<feature type="binding site" evidence="9">
    <location>
        <position position="265"/>
    </location>
    <ligand>
        <name>L-citrulline</name>
        <dbReference type="ChEBI" id="CHEBI:57743"/>
    </ligand>
</feature>
<dbReference type="GO" id="GO:0000050">
    <property type="term" value="P:urea cycle"/>
    <property type="evidence" value="ECO:0007669"/>
    <property type="project" value="TreeGrafter"/>
</dbReference>
<dbReference type="EMBL" id="CP012172">
    <property type="protein sequence ID" value="AKV75401.1"/>
    <property type="molecule type" value="Genomic_DNA"/>
</dbReference>
<dbReference type="InterPro" id="IPR001518">
    <property type="entry name" value="Arginosuc_synth"/>
</dbReference>
<dbReference type="GO" id="GO:0004055">
    <property type="term" value="F:argininosuccinate synthase activity"/>
    <property type="evidence" value="ECO:0007669"/>
    <property type="project" value="UniProtKB-UniRule"/>
</dbReference>
<evidence type="ECO:0000256" key="9">
    <source>
        <dbReference type="HAMAP-Rule" id="MF_00005"/>
    </source>
</evidence>
<feature type="binding site" evidence="9">
    <location>
        <position position="180"/>
    </location>
    <ligand>
        <name>L-citrulline</name>
        <dbReference type="ChEBI" id="CHEBI:57743"/>
    </ligand>
</feature>
<dbReference type="EMBL" id="CP012173">
    <property type="protein sequence ID" value="AKV77645.1"/>
    <property type="molecule type" value="Genomic_DNA"/>
</dbReference>
<dbReference type="SUPFAM" id="SSF52402">
    <property type="entry name" value="Adenine nucleotide alpha hydrolases-like"/>
    <property type="match status" value="1"/>
</dbReference>
<accession>A0A088EA12</accession>
<evidence type="ECO:0000313" key="20">
    <source>
        <dbReference type="Proteomes" id="UP000061362"/>
    </source>
</evidence>
<evidence type="ECO:0000313" key="18">
    <source>
        <dbReference type="Proteomes" id="UP000029084"/>
    </source>
</evidence>
<keyword evidence="7 9" id="KW-0547">Nucleotide-binding</keyword>
<dbReference type="InterPro" id="IPR048267">
    <property type="entry name" value="Arginosuc_syn_N"/>
</dbReference>
<dbReference type="Pfam" id="PF00764">
    <property type="entry name" value="Arginosuc_synth"/>
    <property type="match status" value="1"/>
</dbReference>
<feature type="binding site" evidence="9">
    <location>
        <position position="171"/>
    </location>
    <ligand>
        <name>L-citrulline</name>
        <dbReference type="ChEBI" id="CHEBI:57743"/>
    </ligand>
</feature>
<reference evidence="12 18" key="1">
    <citation type="journal article" date="2014" name="J. Bacteriol.">
        <title>Role of an Archaeal PitA Transporter in the Copper and Arsenic Resistance of Metallosphaera sedula, an Extreme Thermoacidophile.</title>
        <authorList>
            <person name="McCarthy S."/>
            <person name="Ai C."/>
            <person name="Wheaton G."/>
            <person name="Tevatia R."/>
            <person name="Eckrich V."/>
            <person name="Kelly R."/>
            <person name="Blum P."/>
        </authorList>
    </citation>
    <scope>NUCLEOTIDE SEQUENCE [LARGE SCALE GENOMIC DNA]</scope>
    <source>
        <strain evidence="12 18">CuR1</strain>
    </source>
</reference>
<feature type="binding site" evidence="9">
    <location>
        <position position="120"/>
    </location>
    <ligand>
        <name>L-aspartate</name>
        <dbReference type="ChEBI" id="CHEBI:29991"/>
    </ligand>
</feature>
<dbReference type="Pfam" id="PF20979">
    <property type="entry name" value="Arginosuc_syn_C"/>
    <property type="match status" value="1"/>
</dbReference>
<dbReference type="GO" id="GO:0000053">
    <property type="term" value="P:argininosuccinate metabolic process"/>
    <property type="evidence" value="ECO:0007669"/>
    <property type="project" value="TreeGrafter"/>
</dbReference>
<evidence type="ECO:0000256" key="4">
    <source>
        <dbReference type="ARBA" id="ARBA00022571"/>
    </source>
</evidence>
<keyword evidence="4 9" id="KW-0055">Arginine biosynthesis</keyword>